<feature type="transmembrane region" description="Helical" evidence="1">
    <location>
        <begin position="21"/>
        <end position="42"/>
    </location>
</feature>
<accession>A0AAP3E1C3</accession>
<name>A0AAP3E1C3_9EURY</name>
<protein>
    <submittedName>
        <fullName evidence="2">Uncharacterized protein</fullName>
    </submittedName>
</protein>
<reference evidence="2 4" key="1">
    <citation type="submission" date="2022-09" db="EMBL/GenBank/DDBJ databases">
        <title>Enrichment on poylsaccharides allowed isolation of novel metabolic and taxonomic groups of Haloarchaea.</title>
        <authorList>
            <person name="Sorokin D.Y."/>
            <person name="Elcheninov A.G."/>
            <person name="Khizhniak T.V."/>
            <person name="Kolganova T.V."/>
            <person name="Kublanov I.V."/>
        </authorList>
    </citation>
    <scope>NUCLEOTIDE SEQUENCE</scope>
    <source>
        <strain evidence="3 4">AArc-m2/3/4</strain>
        <strain evidence="2">AArc-xg1-1</strain>
    </source>
</reference>
<evidence type="ECO:0000256" key="1">
    <source>
        <dbReference type="SAM" id="Phobius"/>
    </source>
</evidence>
<keyword evidence="1" id="KW-0472">Membrane</keyword>
<feature type="transmembrane region" description="Helical" evidence="1">
    <location>
        <begin position="62"/>
        <end position="87"/>
    </location>
</feature>
<dbReference type="AlphaFoldDB" id="A0AAP3E1C3"/>
<keyword evidence="1" id="KW-0812">Transmembrane</keyword>
<evidence type="ECO:0000313" key="5">
    <source>
        <dbReference type="Proteomes" id="UP001321018"/>
    </source>
</evidence>
<proteinExistence type="predicted"/>
<dbReference type="Proteomes" id="UP001320972">
    <property type="component" value="Unassembled WGS sequence"/>
</dbReference>
<sequence length="101" mass="10594">MVNAIETAREEASGWRMYVLAAYYLLFGNFSITVIALGIVMIGAGASLEPIVDTLNIDSPNAAIMAGIAGIWGVSLILLGVLGYGILWANAKYAQVTASQS</sequence>
<evidence type="ECO:0000313" key="3">
    <source>
        <dbReference type="EMBL" id="MCU4972325.1"/>
    </source>
</evidence>
<gene>
    <name evidence="3" type="ORF">OB955_06195</name>
    <name evidence="2" type="ORF">OB960_07580</name>
</gene>
<keyword evidence="4" id="KW-1185">Reference proteome</keyword>
<dbReference type="EMBL" id="JAOPKA010000003">
    <property type="protein sequence ID" value="MCU4741260.1"/>
    <property type="molecule type" value="Genomic_DNA"/>
</dbReference>
<organism evidence="2 5">
    <name type="scientific">Natronoglomus mannanivorans</name>
    <dbReference type="NCBI Taxonomy" id="2979990"/>
    <lineage>
        <taxon>Archaea</taxon>
        <taxon>Methanobacteriati</taxon>
        <taxon>Methanobacteriota</taxon>
        <taxon>Stenosarchaea group</taxon>
        <taxon>Halobacteria</taxon>
        <taxon>Halobacteriales</taxon>
        <taxon>Natrialbaceae</taxon>
        <taxon>Natronoglomus</taxon>
    </lineage>
</organism>
<evidence type="ECO:0000313" key="4">
    <source>
        <dbReference type="Proteomes" id="UP001320972"/>
    </source>
</evidence>
<comment type="caution">
    <text evidence="2">The sequence shown here is derived from an EMBL/GenBank/DDBJ whole genome shotgun (WGS) entry which is preliminary data.</text>
</comment>
<dbReference type="RefSeq" id="WP_338003088.1">
    <property type="nucleotide sequence ID" value="NZ_JAOPKA010000003.1"/>
</dbReference>
<dbReference type="EMBL" id="JAOPKB010000002">
    <property type="protein sequence ID" value="MCU4972325.1"/>
    <property type="molecule type" value="Genomic_DNA"/>
</dbReference>
<keyword evidence="1" id="KW-1133">Transmembrane helix</keyword>
<evidence type="ECO:0000313" key="2">
    <source>
        <dbReference type="EMBL" id="MCU4741260.1"/>
    </source>
</evidence>
<dbReference type="Proteomes" id="UP001321018">
    <property type="component" value="Unassembled WGS sequence"/>
</dbReference>